<dbReference type="Gene3D" id="2.60.120.1000">
    <property type="match status" value="1"/>
</dbReference>
<accession>A7RPF1</accession>
<gene>
    <name evidence="1" type="ORF">NEMVEDRAFT_v1g88827</name>
</gene>
<dbReference type="EMBL" id="DS469525">
    <property type="protein sequence ID" value="EDO46675.1"/>
    <property type="molecule type" value="Genomic_DNA"/>
</dbReference>
<evidence type="ECO:0000313" key="1">
    <source>
        <dbReference type="EMBL" id="EDO46675.1"/>
    </source>
</evidence>
<dbReference type="OMA" id="THIRRNG"/>
<dbReference type="Proteomes" id="UP000001593">
    <property type="component" value="Unassembled WGS sequence"/>
</dbReference>
<evidence type="ECO:0000313" key="2">
    <source>
        <dbReference type="Proteomes" id="UP000001593"/>
    </source>
</evidence>
<reference evidence="1 2" key="1">
    <citation type="journal article" date="2007" name="Science">
        <title>Sea anemone genome reveals ancestral eumetazoan gene repertoire and genomic organization.</title>
        <authorList>
            <person name="Putnam N.H."/>
            <person name="Srivastava M."/>
            <person name="Hellsten U."/>
            <person name="Dirks B."/>
            <person name="Chapman J."/>
            <person name="Salamov A."/>
            <person name="Terry A."/>
            <person name="Shapiro H."/>
            <person name="Lindquist E."/>
            <person name="Kapitonov V.V."/>
            <person name="Jurka J."/>
            <person name="Genikhovich G."/>
            <person name="Grigoriev I.V."/>
            <person name="Lucas S.M."/>
            <person name="Steele R.E."/>
            <person name="Finnerty J.R."/>
            <person name="Technau U."/>
            <person name="Martindale M.Q."/>
            <person name="Rokhsar D.S."/>
        </authorList>
    </citation>
    <scope>NUCLEOTIDE SEQUENCE [LARGE SCALE GENOMIC DNA]</scope>
    <source>
        <strain evidence="2">CH2 X CH6</strain>
    </source>
</reference>
<dbReference type="InParanoid" id="A7RPF1"/>
<dbReference type="eggNOG" id="KOG3516">
    <property type="taxonomic scope" value="Eukaryota"/>
</dbReference>
<organism evidence="1 2">
    <name type="scientific">Nematostella vectensis</name>
    <name type="common">Starlet sea anemone</name>
    <dbReference type="NCBI Taxonomy" id="45351"/>
    <lineage>
        <taxon>Eukaryota</taxon>
        <taxon>Metazoa</taxon>
        <taxon>Cnidaria</taxon>
        <taxon>Anthozoa</taxon>
        <taxon>Hexacorallia</taxon>
        <taxon>Actiniaria</taxon>
        <taxon>Edwardsiidae</taxon>
        <taxon>Nematostella</taxon>
    </lineage>
</organism>
<proteinExistence type="predicted"/>
<name>A7RPF1_NEMVE</name>
<dbReference type="HOGENOM" id="CLU_134783_0_0_1"/>
<dbReference type="PhylomeDB" id="A7RPF1"/>
<sequence>MSHNGIGVTVVGHDSEARTHVNGYKDPGSYSRDITYNFTSVTQLKELTTRSNYCEQFIKYECKGSSLYYYPGGNWFNWWVSRDGHKMTSWGGAPTGSNKCACGVTGTCANPAYRCNCSSNDGTWREDSGLLTDKDTLPVIQLRAGDTDASTEDGYITLGKLMCY</sequence>
<protein>
    <submittedName>
        <fullName evidence="1">Uncharacterized protein</fullName>
    </submittedName>
</protein>
<keyword evidence="2" id="KW-1185">Reference proteome</keyword>
<dbReference type="AlphaFoldDB" id="A7RPF1"/>